<dbReference type="EMBL" id="JAGHKO010000014">
    <property type="protein sequence ID" value="MBO9204690.1"/>
    <property type="molecule type" value="Genomic_DNA"/>
</dbReference>
<feature type="transmembrane region" description="Helical" evidence="1">
    <location>
        <begin position="100"/>
        <end position="118"/>
    </location>
</feature>
<dbReference type="RefSeq" id="WP_209143499.1">
    <property type="nucleotide sequence ID" value="NZ_JAGHKO010000014.1"/>
</dbReference>
<proteinExistence type="predicted"/>
<sequence length="413" mass="46407">MATTKTRIAELAFRHLTDDLSKNDQLELDQLLQDPTNQKLFQALTDRRRIMAAVKGMQNAEAQVDASWQKIEAAHHLRDRNKEAAYPLHNKYTVWRKYRVAAAAVVFPLAGFVAWYLWQHREQDVVPPVTPAASTIQYASYTPKPVKAYWKRAANLVVSLDEQPNGVVGYSDGMPVTKSDSGLAFPVARRSDLPLPDTVQTVLTLKGGFYPVWLPDGSRVWLNSASSVFFASAFDGSKRLVSVTGEAYFDVVKDGKRPFYVLTPGLKLEVHGTKFNIQAYAEDSIVRTSLVEGKVTVTKMDDKQSITLKPGEQAVLTKKKKLEKITGSASINKATAWKSGKFVFENDDVKSIIDQLCRWYDLEVEYKGTIPTKTFNGEFYHSDPVEMILGYLHDRSGIKFTREGKKIIIQPLP</sequence>
<evidence type="ECO:0000259" key="2">
    <source>
        <dbReference type="Pfam" id="PF04773"/>
    </source>
</evidence>
<dbReference type="Proteomes" id="UP000677244">
    <property type="component" value="Unassembled WGS sequence"/>
</dbReference>
<organism evidence="4 5">
    <name type="scientific">Niastella soli</name>
    <dbReference type="NCBI Taxonomy" id="2821487"/>
    <lineage>
        <taxon>Bacteria</taxon>
        <taxon>Pseudomonadati</taxon>
        <taxon>Bacteroidota</taxon>
        <taxon>Chitinophagia</taxon>
        <taxon>Chitinophagales</taxon>
        <taxon>Chitinophagaceae</taxon>
        <taxon>Niastella</taxon>
    </lineage>
</organism>
<evidence type="ECO:0000313" key="4">
    <source>
        <dbReference type="EMBL" id="MBO9204690.1"/>
    </source>
</evidence>
<dbReference type="PANTHER" id="PTHR30273">
    <property type="entry name" value="PERIPLASMIC SIGNAL SENSOR AND SIGMA FACTOR ACTIVATOR FECR-RELATED"/>
    <property type="match status" value="1"/>
</dbReference>
<evidence type="ECO:0000256" key="1">
    <source>
        <dbReference type="SAM" id="Phobius"/>
    </source>
</evidence>
<name>A0ABS3Z3F3_9BACT</name>
<protein>
    <submittedName>
        <fullName evidence="4">FecR family protein</fullName>
    </submittedName>
</protein>
<accession>A0ABS3Z3F3</accession>
<reference evidence="4 5" key="1">
    <citation type="submission" date="2021-03" db="EMBL/GenBank/DDBJ databases">
        <title>Assistant Professor.</title>
        <authorList>
            <person name="Huq M.A."/>
        </authorList>
    </citation>
    <scope>NUCLEOTIDE SEQUENCE [LARGE SCALE GENOMIC DNA]</scope>
    <source>
        <strain evidence="4 5">MAH-29</strain>
    </source>
</reference>
<dbReference type="InterPro" id="IPR012373">
    <property type="entry name" value="Ferrdict_sens_TM"/>
</dbReference>
<keyword evidence="5" id="KW-1185">Reference proteome</keyword>
<comment type="caution">
    <text evidence="4">The sequence shown here is derived from an EMBL/GenBank/DDBJ whole genome shotgun (WGS) entry which is preliminary data.</text>
</comment>
<dbReference type="Pfam" id="PF04773">
    <property type="entry name" value="FecR"/>
    <property type="match status" value="1"/>
</dbReference>
<dbReference type="Gene3D" id="3.55.50.30">
    <property type="match status" value="1"/>
</dbReference>
<feature type="domain" description="FecR protein" evidence="2">
    <location>
        <begin position="201"/>
        <end position="295"/>
    </location>
</feature>
<dbReference type="InterPro" id="IPR006860">
    <property type="entry name" value="FecR"/>
</dbReference>
<evidence type="ECO:0000259" key="3">
    <source>
        <dbReference type="Pfam" id="PF16344"/>
    </source>
</evidence>
<feature type="domain" description="Protein FecR C-terminal" evidence="3">
    <location>
        <begin position="341"/>
        <end position="409"/>
    </location>
</feature>
<keyword evidence="1" id="KW-0812">Transmembrane</keyword>
<evidence type="ECO:0000313" key="5">
    <source>
        <dbReference type="Proteomes" id="UP000677244"/>
    </source>
</evidence>
<keyword evidence="1" id="KW-1133">Transmembrane helix</keyword>
<dbReference type="Gene3D" id="2.60.120.1440">
    <property type="match status" value="1"/>
</dbReference>
<gene>
    <name evidence="4" type="ORF">J7I42_30660</name>
</gene>
<dbReference type="PANTHER" id="PTHR30273:SF2">
    <property type="entry name" value="PROTEIN FECR"/>
    <property type="match status" value="1"/>
</dbReference>
<dbReference type="Pfam" id="PF16344">
    <property type="entry name" value="FecR_C"/>
    <property type="match status" value="1"/>
</dbReference>
<dbReference type="InterPro" id="IPR032508">
    <property type="entry name" value="FecR_C"/>
</dbReference>
<keyword evidence="1" id="KW-0472">Membrane</keyword>